<comment type="similarity">
    <text evidence="8">Belongs to the glycosyltransferase 2 family. GtrB subfamily.</text>
</comment>
<organism evidence="11 12">
    <name type="scientific">Chitinasiproducens palmae</name>
    <dbReference type="NCBI Taxonomy" id="1770053"/>
    <lineage>
        <taxon>Bacteria</taxon>
        <taxon>Pseudomonadati</taxon>
        <taxon>Pseudomonadota</taxon>
        <taxon>Betaproteobacteria</taxon>
        <taxon>Burkholderiales</taxon>
        <taxon>Burkholderiaceae</taxon>
        <taxon>Chitinasiproducens</taxon>
    </lineage>
</organism>
<dbReference type="GO" id="GO:0005886">
    <property type="term" value="C:plasma membrane"/>
    <property type="evidence" value="ECO:0007669"/>
    <property type="project" value="UniProtKB-SubCell"/>
</dbReference>
<proteinExistence type="inferred from homology"/>
<dbReference type="SUPFAM" id="SSF53448">
    <property type="entry name" value="Nucleotide-diphospho-sugar transferases"/>
    <property type="match status" value="1"/>
</dbReference>
<evidence type="ECO:0000256" key="7">
    <source>
        <dbReference type="ARBA" id="ARBA00023136"/>
    </source>
</evidence>
<name>A0A1H2PRZ5_9BURK</name>
<dbReference type="Proteomes" id="UP000243719">
    <property type="component" value="Unassembled WGS sequence"/>
</dbReference>
<dbReference type="RefSeq" id="WP_091910055.1">
    <property type="nucleotide sequence ID" value="NZ_FNLO01000009.1"/>
</dbReference>
<evidence type="ECO:0000256" key="1">
    <source>
        <dbReference type="ARBA" id="ARBA00004651"/>
    </source>
</evidence>
<dbReference type="GO" id="GO:0016757">
    <property type="term" value="F:glycosyltransferase activity"/>
    <property type="evidence" value="ECO:0007669"/>
    <property type="project" value="UniProtKB-KW"/>
</dbReference>
<dbReference type="PANTHER" id="PTHR48090">
    <property type="entry name" value="UNDECAPRENYL-PHOSPHATE 4-DEOXY-4-FORMAMIDO-L-ARABINOSE TRANSFERASE-RELATED"/>
    <property type="match status" value="1"/>
</dbReference>
<accession>A0A1H2PRZ5</accession>
<feature type="domain" description="Glycosyltransferase 2-like" evidence="10">
    <location>
        <begin position="26"/>
        <end position="189"/>
    </location>
</feature>
<comment type="subcellular location">
    <subcellularLocation>
        <location evidence="1">Cell membrane</location>
        <topology evidence="1">Multi-pass membrane protein</topology>
    </subcellularLocation>
</comment>
<evidence type="ECO:0000256" key="3">
    <source>
        <dbReference type="ARBA" id="ARBA00022676"/>
    </source>
</evidence>
<gene>
    <name evidence="11" type="ORF">SAMN05216551_10941</name>
</gene>
<evidence type="ECO:0000256" key="2">
    <source>
        <dbReference type="ARBA" id="ARBA00022475"/>
    </source>
</evidence>
<evidence type="ECO:0000256" key="9">
    <source>
        <dbReference type="SAM" id="Phobius"/>
    </source>
</evidence>
<keyword evidence="4 11" id="KW-0808">Transferase</keyword>
<dbReference type="EMBL" id="FNLO01000009">
    <property type="protein sequence ID" value="SDV49676.1"/>
    <property type="molecule type" value="Genomic_DNA"/>
</dbReference>
<dbReference type="InterPro" id="IPR029044">
    <property type="entry name" value="Nucleotide-diphossugar_trans"/>
</dbReference>
<sequence>MQRSTAVSGVWPDETRRAAASRALLSLVAPFFNEAGAVDAFFARVRPVLDSMPGLDHEIVCVNDGSNDDTLVRLLAHAADDASVVVIDLSRNFGKEAALTAGIEAARGDAVLPLDADLQDPPEVIPQLVAKWREGYEVVLAKRSERGTDTFAKRRTAAAFYRLHNRISDPKIPENVGDFRLMTRPVIDALRQLPENRRFMKGLFAWVGFRTACVSYRREARACGDSKFSGWRLWNLALEGITSFSTLPLRVWTYLGTATALSALFYAIYLVGRTLIHGRDVPGYASLITAVLFLGGVQLIGIGVIGEYVGRMYMEAKRRPTYIVRKRYGANATRATHATGAAQATGAGG</sequence>
<evidence type="ECO:0000256" key="5">
    <source>
        <dbReference type="ARBA" id="ARBA00022692"/>
    </source>
</evidence>
<dbReference type="InterPro" id="IPR050256">
    <property type="entry name" value="Glycosyltransferase_2"/>
</dbReference>
<keyword evidence="6 9" id="KW-1133">Transmembrane helix</keyword>
<dbReference type="InterPro" id="IPR001173">
    <property type="entry name" value="Glyco_trans_2-like"/>
</dbReference>
<evidence type="ECO:0000256" key="4">
    <source>
        <dbReference type="ARBA" id="ARBA00022679"/>
    </source>
</evidence>
<dbReference type="CDD" id="cd04187">
    <property type="entry name" value="DPM1_like_bac"/>
    <property type="match status" value="1"/>
</dbReference>
<dbReference type="Gene3D" id="3.90.550.10">
    <property type="entry name" value="Spore Coat Polysaccharide Biosynthesis Protein SpsA, Chain A"/>
    <property type="match status" value="1"/>
</dbReference>
<dbReference type="STRING" id="1770053.SAMN05216551_10941"/>
<evidence type="ECO:0000256" key="6">
    <source>
        <dbReference type="ARBA" id="ARBA00022989"/>
    </source>
</evidence>
<dbReference type="AlphaFoldDB" id="A0A1H2PRZ5"/>
<dbReference type="Pfam" id="PF00535">
    <property type="entry name" value="Glycos_transf_2"/>
    <property type="match status" value="1"/>
</dbReference>
<keyword evidence="5 9" id="KW-0812">Transmembrane</keyword>
<keyword evidence="3" id="KW-0328">Glycosyltransferase</keyword>
<protein>
    <submittedName>
        <fullName evidence="11">Glycosyltransferase involved in cell wall bisynthesis</fullName>
    </submittedName>
</protein>
<keyword evidence="12" id="KW-1185">Reference proteome</keyword>
<reference evidence="12" key="1">
    <citation type="submission" date="2016-09" db="EMBL/GenBank/DDBJ databases">
        <authorList>
            <person name="Varghese N."/>
            <person name="Submissions S."/>
        </authorList>
    </citation>
    <scope>NUCLEOTIDE SEQUENCE [LARGE SCALE GENOMIC DNA]</scope>
    <source>
        <strain evidence="12">JS23</strain>
    </source>
</reference>
<feature type="transmembrane region" description="Helical" evidence="9">
    <location>
        <begin position="251"/>
        <end position="272"/>
    </location>
</feature>
<dbReference type="OrthoDB" id="9811884at2"/>
<keyword evidence="7 9" id="KW-0472">Membrane</keyword>
<evidence type="ECO:0000259" key="10">
    <source>
        <dbReference type="Pfam" id="PF00535"/>
    </source>
</evidence>
<keyword evidence="2" id="KW-1003">Cell membrane</keyword>
<dbReference type="FunFam" id="3.90.550.10:FF:000079">
    <property type="entry name" value="Probable glycosyl transferase"/>
    <property type="match status" value="1"/>
</dbReference>
<evidence type="ECO:0000313" key="11">
    <source>
        <dbReference type="EMBL" id="SDV49676.1"/>
    </source>
</evidence>
<evidence type="ECO:0000256" key="8">
    <source>
        <dbReference type="ARBA" id="ARBA00038152"/>
    </source>
</evidence>
<evidence type="ECO:0000313" key="12">
    <source>
        <dbReference type="Proteomes" id="UP000243719"/>
    </source>
</evidence>
<dbReference type="PANTHER" id="PTHR48090:SF1">
    <property type="entry name" value="PROPHAGE BACTOPRENOL GLUCOSYL TRANSFERASE HOMOLOG"/>
    <property type="match status" value="1"/>
</dbReference>
<feature type="transmembrane region" description="Helical" evidence="9">
    <location>
        <begin position="284"/>
        <end position="309"/>
    </location>
</feature>